<feature type="transmembrane region" description="Helical" evidence="2">
    <location>
        <begin position="44"/>
        <end position="71"/>
    </location>
</feature>
<dbReference type="OrthoDB" id="3205825at2759"/>
<dbReference type="PANTHER" id="PTHR35179:SF1">
    <property type="entry name" value="INTEGRAL MEMBRANE PROTEIN"/>
    <property type="match status" value="1"/>
</dbReference>
<comment type="caution">
    <text evidence="3">The sequence shown here is derived from an EMBL/GenBank/DDBJ whole genome shotgun (WGS) entry which is preliminary data.</text>
</comment>
<keyword evidence="2" id="KW-0472">Membrane</keyword>
<evidence type="ECO:0000313" key="4">
    <source>
        <dbReference type="Proteomes" id="UP000325902"/>
    </source>
</evidence>
<dbReference type="AlphaFoldDB" id="A0A5N5DQR1"/>
<feature type="region of interest" description="Disordered" evidence="1">
    <location>
        <begin position="305"/>
        <end position="350"/>
    </location>
</feature>
<evidence type="ECO:0000256" key="2">
    <source>
        <dbReference type="SAM" id="Phobius"/>
    </source>
</evidence>
<evidence type="ECO:0000313" key="3">
    <source>
        <dbReference type="EMBL" id="KAB2580279.1"/>
    </source>
</evidence>
<dbReference type="EMBL" id="VCHE01000004">
    <property type="protein sequence ID" value="KAB2580279.1"/>
    <property type="molecule type" value="Genomic_DNA"/>
</dbReference>
<dbReference type="PANTHER" id="PTHR35179">
    <property type="entry name" value="PROTEIN CBG02620"/>
    <property type="match status" value="1"/>
</dbReference>
<gene>
    <name evidence="3" type="ORF">DBV05_g1193</name>
</gene>
<proteinExistence type="predicted"/>
<dbReference type="Proteomes" id="UP000325902">
    <property type="component" value="Unassembled WGS sequence"/>
</dbReference>
<feature type="region of interest" description="Disordered" evidence="1">
    <location>
        <begin position="254"/>
        <end position="274"/>
    </location>
</feature>
<accession>A0A5N5DQR1</accession>
<sequence length="350" mass="38955">MAEASPTDIKIACVAAGFTIGFGYLTAWDAWKVTSSMRDPLRNLFVWMVWSELVVNAAMGIIAWLFLLGYIKSAFGTYFSIVVLWVIEIQFILQIIINRIAIITVDKALLRKIRITTICFITCINISVFCIFIPGHLGVNETFVKVNNIWDKITKVLIGANDAVLNYFFIVQVKKRLVANGLQKYNRLAAFNTRIALISVGMDFLIIGTMFLKNGAVFLQFHPVAYIVKLKIELSMTNLIRRISQEAVRDISGSGETSSMVRSRREFGVPGTDHNDAHISAGKHGEDMEHALEELGQIHQKREYTVQVSSAAKPPGGHGHDGRSSSTSTKGGNEYPMKTDAASDETPLHW</sequence>
<organism evidence="3 4">
    <name type="scientific">Lasiodiplodia theobromae</name>
    <dbReference type="NCBI Taxonomy" id="45133"/>
    <lineage>
        <taxon>Eukaryota</taxon>
        <taxon>Fungi</taxon>
        <taxon>Dikarya</taxon>
        <taxon>Ascomycota</taxon>
        <taxon>Pezizomycotina</taxon>
        <taxon>Dothideomycetes</taxon>
        <taxon>Dothideomycetes incertae sedis</taxon>
        <taxon>Botryosphaeriales</taxon>
        <taxon>Botryosphaeriaceae</taxon>
        <taxon>Lasiodiplodia</taxon>
    </lineage>
</organism>
<feature type="transmembrane region" description="Helical" evidence="2">
    <location>
        <begin position="118"/>
        <end position="137"/>
    </location>
</feature>
<evidence type="ECO:0000256" key="1">
    <source>
        <dbReference type="SAM" id="MobiDB-lite"/>
    </source>
</evidence>
<name>A0A5N5DQR1_9PEZI</name>
<evidence type="ECO:0008006" key="5">
    <source>
        <dbReference type="Google" id="ProtNLM"/>
    </source>
</evidence>
<keyword evidence="4" id="KW-1185">Reference proteome</keyword>
<keyword evidence="2" id="KW-0812">Transmembrane</keyword>
<reference evidence="3 4" key="1">
    <citation type="journal article" date="2019" name="Sci. Rep.">
        <title>A multi-omics analysis of the grapevine pathogen Lasiodiplodia theobromae reveals that temperature affects the expression of virulence- and pathogenicity-related genes.</title>
        <authorList>
            <person name="Felix C."/>
            <person name="Meneses R."/>
            <person name="Goncalves M.F.M."/>
            <person name="Tilleman L."/>
            <person name="Duarte A.S."/>
            <person name="Jorrin-Novo J.V."/>
            <person name="Van de Peer Y."/>
            <person name="Deforce D."/>
            <person name="Van Nieuwerburgh F."/>
            <person name="Esteves A.C."/>
            <person name="Alves A."/>
        </authorList>
    </citation>
    <scope>NUCLEOTIDE SEQUENCE [LARGE SCALE GENOMIC DNA]</scope>
    <source>
        <strain evidence="3 4">LA-SOL3</strain>
    </source>
</reference>
<protein>
    <recommendedName>
        <fullName evidence="5">Transmembrane protein</fullName>
    </recommendedName>
</protein>
<feature type="transmembrane region" description="Helical" evidence="2">
    <location>
        <begin position="191"/>
        <end position="212"/>
    </location>
</feature>
<feature type="compositionally biased region" description="Basic and acidic residues" evidence="1">
    <location>
        <begin position="263"/>
        <end position="274"/>
    </location>
</feature>
<keyword evidence="2" id="KW-1133">Transmembrane helix</keyword>
<feature type="transmembrane region" description="Helical" evidence="2">
    <location>
        <begin position="77"/>
        <end position="97"/>
    </location>
</feature>